<organism evidence="7">
    <name type="scientific">freshwater metagenome</name>
    <dbReference type="NCBI Taxonomy" id="449393"/>
    <lineage>
        <taxon>unclassified sequences</taxon>
        <taxon>metagenomes</taxon>
        <taxon>ecological metagenomes</taxon>
    </lineage>
</organism>
<evidence type="ECO:0000256" key="4">
    <source>
        <dbReference type="ARBA" id="ARBA00022618"/>
    </source>
</evidence>
<keyword evidence="6" id="KW-0131">Cell cycle</keyword>
<evidence type="ECO:0000256" key="6">
    <source>
        <dbReference type="ARBA" id="ARBA00023306"/>
    </source>
</evidence>
<dbReference type="InterPro" id="IPR007793">
    <property type="entry name" value="DivIVA_fam"/>
</dbReference>
<comment type="similarity">
    <text evidence="2">Belongs to the DivIVA family.</text>
</comment>
<sequence length="178" mass="19983">MTFPLTDAKTLGYEPEAVDSFLERAREAFQGSDSSLTSADVRNAAFPLTKAGYDTTEVDTAIDRLEDSFADRERDARVAEIGQDAWNAEARESAQDIVNRAGRPRGRRFRRGSLFTYGYNTADVDEFADRILSYFTAGEPLTRADVRNVTFRPQLRGYSEPQVDAVLDELVRVMLAVR</sequence>
<dbReference type="InterPro" id="IPR019933">
    <property type="entry name" value="DivIVA_domain"/>
</dbReference>
<dbReference type="GO" id="GO:0051301">
    <property type="term" value="P:cell division"/>
    <property type="evidence" value="ECO:0007669"/>
    <property type="project" value="UniProtKB-KW"/>
</dbReference>
<dbReference type="GO" id="GO:0005737">
    <property type="term" value="C:cytoplasm"/>
    <property type="evidence" value="ECO:0007669"/>
    <property type="project" value="UniProtKB-SubCell"/>
</dbReference>
<dbReference type="PANTHER" id="PTHR35794">
    <property type="entry name" value="CELL DIVISION PROTEIN DIVIVA"/>
    <property type="match status" value="1"/>
</dbReference>
<dbReference type="InterPro" id="IPR019932">
    <property type="entry name" value="CHP03543"/>
</dbReference>
<dbReference type="EMBL" id="CAEZUE010000081">
    <property type="protein sequence ID" value="CAB4594358.1"/>
    <property type="molecule type" value="Genomic_DNA"/>
</dbReference>
<evidence type="ECO:0000256" key="2">
    <source>
        <dbReference type="ARBA" id="ARBA00009008"/>
    </source>
</evidence>
<accession>A0A6J6GBZ2</accession>
<dbReference type="NCBIfam" id="TIGR03544">
    <property type="entry name" value="DivI1A_domain"/>
    <property type="match status" value="2"/>
</dbReference>
<evidence type="ECO:0000313" key="7">
    <source>
        <dbReference type="EMBL" id="CAB4594358.1"/>
    </source>
</evidence>
<evidence type="ECO:0000256" key="5">
    <source>
        <dbReference type="ARBA" id="ARBA00023054"/>
    </source>
</evidence>
<protein>
    <submittedName>
        <fullName evidence="7">Unannotated protein</fullName>
    </submittedName>
</protein>
<dbReference type="Gene3D" id="6.10.250.660">
    <property type="match status" value="2"/>
</dbReference>
<dbReference type="PANTHER" id="PTHR35794:SF2">
    <property type="entry name" value="CELL DIVISION PROTEIN DIVIVA"/>
    <property type="match status" value="1"/>
</dbReference>
<proteinExistence type="inferred from homology"/>
<keyword evidence="4" id="KW-0132">Cell division</keyword>
<comment type="subcellular location">
    <subcellularLocation>
        <location evidence="1">Cytoplasm</location>
    </subcellularLocation>
</comment>
<evidence type="ECO:0000256" key="1">
    <source>
        <dbReference type="ARBA" id="ARBA00004496"/>
    </source>
</evidence>
<name>A0A6J6GBZ2_9ZZZZ</name>
<evidence type="ECO:0000256" key="3">
    <source>
        <dbReference type="ARBA" id="ARBA00022490"/>
    </source>
</evidence>
<dbReference type="AlphaFoldDB" id="A0A6J6GBZ2"/>
<reference evidence="7" key="1">
    <citation type="submission" date="2020-05" db="EMBL/GenBank/DDBJ databases">
        <authorList>
            <person name="Chiriac C."/>
            <person name="Salcher M."/>
            <person name="Ghai R."/>
            <person name="Kavagutti S V."/>
        </authorList>
    </citation>
    <scope>NUCLEOTIDE SEQUENCE</scope>
</reference>
<keyword evidence="5" id="KW-0175">Coiled coil</keyword>
<keyword evidence="3" id="KW-0963">Cytoplasm</keyword>
<gene>
    <name evidence="7" type="ORF">UFOPK1788_00707</name>
</gene>
<dbReference type="NCBIfam" id="TIGR03543">
    <property type="entry name" value="divI1A_rptt_fam"/>
    <property type="match status" value="1"/>
</dbReference>